<feature type="transmembrane region" description="Helical" evidence="1">
    <location>
        <begin position="20"/>
        <end position="46"/>
    </location>
</feature>
<feature type="transmembrane region" description="Helical" evidence="1">
    <location>
        <begin position="109"/>
        <end position="130"/>
    </location>
</feature>
<dbReference type="InterPro" id="IPR006938">
    <property type="entry name" value="DUF624"/>
</dbReference>
<feature type="transmembrane region" description="Helical" evidence="1">
    <location>
        <begin position="172"/>
        <end position="193"/>
    </location>
</feature>
<accession>A0ABV8VRS2</accession>
<keyword evidence="3" id="KW-1185">Reference proteome</keyword>
<protein>
    <submittedName>
        <fullName evidence="2">YesL family protein</fullName>
    </submittedName>
</protein>
<feature type="transmembrane region" description="Helical" evidence="1">
    <location>
        <begin position="70"/>
        <end position="89"/>
    </location>
</feature>
<keyword evidence="1" id="KW-1133">Transmembrane helix</keyword>
<dbReference type="EMBL" id="JBHSDV010000001">
    <property type="protein sequence ID" value="MFC4386389.1"/>
    <property type="molecule type" value="Genomic_DNA"/>
</dbReference>
<feature type="transmembrane region" description="Helical" evidence="1">
    <location>
        <begin position="142"/>
        <end position="166"/>
    </location>
</feature>
<organism evidence="2 3">
    <name type="scientific">Gracilibacillus marinus</name>
    <dbReference type="NCBI Taxonomy" id="630535"/>
    <lineage>
        <taxon>Bacteria</taxon>
        <taxon>Bacillati</taxon>
        <taxon>Bacillota</taxon>
        <taxon>Bacilli</taxon>
        <taxon>Bacillales</taxon>
        <taxon>Bacillaceae</taxon>
        <taxon>Gracilibacillus</taxon>
    </lineage>
</organism>
<proteinExistence type="predicted"/>
<evidence type="ECO:0000313" key="2">
    <source>
        <dbReference type="EMBL" id="MFC4386389.1"/>
    </source>
</evidence>
<dbReference type="Proteomes" id="UP001595880">
    <property type="component" value="Unassembled WGS sequence"/>
</dbReference>
<dbReference type="RefSeq" id="WP_390194953.1">
    <property type="nucleotide sequence ID" value="NZ_JBHSDV010000001.1"/>
</dbReference>
<comment type="caution">
    <text evidence="2">The sequence shown here is derived from an EMBL/GenBank/DDBJ whole genome shotgun (WGS) entry which is preliminary data.</text>
</comment>
<dbReference type="Pfam" id="PF04854">
    <property type="entry name" value="DUF624"/>
    <property type="match status" value="1"/>
</dbReference>
<sequence>MKGSLFAITEWITRFAYVNLLWIVFTILGLIVFGFFPATVAMFTLIRQWIMGNVDEPVYKTFFATYKKEFLSSNLFGLVIVCIGIVFYVNTQYLLLDTGGFHTIIKAPLYVAMIIMTLTVLYVIPTFVHYDIRFIHVWKNALFMMLLHPLHNILMILGIVMMVFVMQYIPGTIVFFGGSILAYIIMGTCYHTFQRIELKKNKSENAR</sequence>
<reference evidence="3" key="1">
    <citation type="journal article" date="2019" name="Int. J. Syst. Evol. Microbiol.">
        <title>The Global Catalogue of Microorganisms (GCM) 10K type strain sequencing project: providing services to taxonomists for standard genome sequencing and annotation.</title>
        <authorList>
            <consortium name="The Broad Institute Genomics Platform"/>
            <consortium name="The Broad Institute Genome Sequencing Center for Infectious Disease"/>
            <person name="Wu L."/>
            <person name="Ma J."/>
        </authorList>
    </citation>
    <scope>NUCLEOTIDE SEQUENCE [LARGE SCALE GENOMIC DNA]</scope>
    <source>
        <strain evidence="3">KACC 14058</strain>
    </source>
</reference>
<evidence type="ECO:0000256" key="1">
    <source>
        <dbReference type="SAM" id="Phobius"/>
    </source>
</evidence>
<keyword evidence="1" id="KW-0812">Transmembrane</keyword>
<evidence type="ECO:0000313" key="3">
    <source>
        <dbReference type="Proteomes" id="UP001595880"/>
    </source>
</evidence>
<keyword evidence="1" id="KW-0472">Membrane</keyword>
<gene>
    <name evidence="2" type="ORF">ACFOZ1_01070</name>
</gene>
<name>A0ABV8VRS2_9BACI</name>